<feature type="compositionally biased region" description="Basic residues" evidence="1">
    <location>
        <begin position="207"/>
        <end position="219"/>
    </location>
</feature>
<sequence length="219" mass="23669">MTSADPAALAQLQAWRESNADRVDPARFELIASLAQRAQGYTGSARAQLDARLSQLIEAYAQLAAVQTPKRVAADAAESPLQSLLLQLTADPLQYQLPLATSNAAVGDTDSADSNETALMPALDEFQQLWSRIRIDSLLRQCLDSLPEDAGPLHSSVLTYRAMALMQDISPEYLQHFIAYVDVLTWMEQLGASSPQSTGGRAASTRKPARAGTGKRKKA</sequence>
<protein>
    <recommendedName>
        <fullName evidence="4">DUF2894 domain-containing protein</fullName>
    </recommendedName>
</protein>
<dbReference type="RefSeq" id="WP_057629462.1">
    <property type="nucleotide sequence ID" value="NZ_LDJJ01000050.1"/>
</dbReference>
<dbReference type="InterPro" id="IPR021549">
    <property type="entry name" value="DUF2894"/>
</dbReference>
<dbReference type="Pfam" id="PF11445">
    <property type="entry name" value="DUF2894"/>
    <property type="match status" value="1"/>
</dbReference>
<organism evidence="2 3">
    <name type="scientific">Stenotrophomonas terrae</name>
    <dbReference type="NCBI Taxonomy" id="405446"/>
    <lineage>
        <taxon>Bacteria</taxon>
        <taxon>Pseudomonadati</taxon>
        <taxon>Pseudomonadota</taxon>
        <taxon>Gammaproteobacteria</taxon>
        <taxon>Lysobacterales</taxon>
        <taxon>Lysobacteraceae</taxon>
        <taxon>Stenotrophomonas</taxon>
    </lineage>
</organism>
<evidence type="ECO:0000313" key="3">
    <source>
        <dbReference type="Proteomes" id="UP000051863"/>
    </source>
</evidence>
<dbReference type="OrthoDB" id="6025757at2"/>
<proteinExistence type="predicted"/>
<dbReference type="AlphaFoldDB" id="A0A0R0CJU7"/>
<dbReference type="Proteomes" id="UP000051863">
    <property type="component" value="Unassembled WGS sequence"/>
</dbReference>
<keyword evidence="3" id="KW-1185">Reference proteome</keyword>
<comment type="caution">
    <text evidence="2">The sequence shown here is derived from an EMBL/GenBank/DDBJ whole genome shotgun (WGS) entry which is preliminary data.</text>
</comment>
<accession>A0A0R0CJU7</accession>
<dbReference type="PATRIC" id="fig|405446.3.peg.2616"/>
<evidence type="ECO:0000313" key="2">
    <source>
        <dbReference type="EMBL" id="KRG65873.1"/>
    </source>
</evidence>
<evidence type="ECO:0000256" key="1">
    <source>
        <dbReference type="SAM" id="MobiDB-lite"/>
    </source>
</evidence>
<evidence type="ECO:0008006" key="4">
    <source>
        <dbReference type="Google" id="ProtNLM"/>
    </source>
</evidence>
<name>A0A0R0CJU7_9GAMM</name>
<feature type="region of interest" description="Disordered" evidence="1">
    <location>
        <begin position="193"/>
        <end position="219"/>
    </location>
</feature>
<gene>
    <name evidence="2" type="ORF">ABB27_14360</name>
</gene>
<dbReference type="EMBL" id="LDJJ01000050">
    <property type="protein sequence ID" value="KRG65873.1"/>
    <property type="molecule type" value="Genomic_DNA"/>
</dbReference>
<reference evidence="2 3" key="1">
    <citation type="submission" date="2015-05" db="EMBL/GenBank/DDBJ databases">
        <title>Genome sequencing and analysis of members of genus Stenotrophomonas.</title>
        <authorList>
            <person name="Patil P.P."/>
            <person name="Midha S."/>
            <person name="Patil P.B."/>
        </authorList>
    </citation>
    <scope>NUCLEOTIDE SEQUENCE [LARGE SCALE GENOMIC DNA]</scope>
    <source>
        <strain evidence="2 3">DSM 18941</strain>
    </source>
</reference>